<keyword evidence="4" id="KW-0963">Cytoplasm</keyword>
<comment type="caution">
    <text evidence="10">The sequence shown here is derived from an EMBL/GenBank/DDBJ whole genome shotgun (WGS) entry which is preliminary data.</text>
</comment>
<proteinExistence type="inferred from homology"/>
<dbReference type="Gene3D" id="1.10.3730.10">
    <property type="entry name" value="ProC C-terminal domain-like"/>
    <property type="match status" value="1"/>
</dbReference>
<dbReference type="PANTHER" id="PTHR11645">
    <property type="entry name" value="PYRROLINE-5-CARBOXYLATE REDUCTASE"/>
    <property type="match status" value="1"/>
</dbReference>
<keyword evidence="4 7" id="KW-0641">Proline biosynthesis</keyword>
<keyword evidence="3 4" id="KW-0560">Oxidoreductase</keyword>
<dbReference type="InterPro" id="IPR008927">
    <property type="entry name" value="6-PGluconate_DH-like_C_sf"/>
</dbReference>
<name>A0A2N0ANB0_9LEPT</name>
<keyword evidence="11" id="KW-1185">Reference proteome</keyword>
<dbReference type="EMBL" id="NPDX01000001">
    <property type="protein sequence ID" value="PJZ85671.1"/>
    <property type="molecule type" value="Genomic_DNA"/>
</dbReference>
<dbReference type="SUPFAM" id="SSF48179">
    <property type="entry name" value="6-phosphogluconate dehydrogenase C-terminal domain-like"/>
    <property type="match status" value="1"/>
</dbReference>
<dbReference type="Gene3D" id="3.40.50.720">
    <property type="entry name" value="NAD(P)-binding Rossmann-like Domain"/>
    <property type="match status" value="1"/>
</dbReference>
<dbReference type="GO" id="GO:0004735">
    <property type="term" value="F:pyrroline-5-carboxylate reductase activity"/>
    <property type="evidence" value="ECO:0007669"/>
    <property type="project" value="UniProtKB-UniRule"/>
</dbReference>
<evidence type="ECO:0000256" key="3">
    <source>
        <dbReference type="ARBA" id="ARBA00023002"/>
    </source>
</evidence>
<dbReference type="EC" id="1.5.1.2" evidence="4 5"/>
<dbReference type="AlphaFoldDB" id="A0A2N0ANB0"/>
<evidence type="ECO:0000313" key="10">
    <source>
        <dbReference type="EMBL" id="PJZ85671.1"/>
    </source>
</evidence>
<dbReference type="FunFam" id="1.10.3730.10:FF:000001">
    <property type="entry name" value="Pyrroline-5-carboxylate reductase"/>
    <property type="match status" value="1"/>
</dbReference>
<comment type="function">
    <text evidence="4">Catalyzes the reduction of 1-pyrroline-5-carboxylate (PCA) to L-proline.</text>
</comment>
<dbReference type="HAMAP" id="MF_01925">
    <property type="entry name" value="P5C_reductase"/>
    <property type="match status" value="1"/>
</dbReference>
<dbReference type="Pfam" id="PF14748">
    <property type="entry name" value="P5CR_dimer"/>
    <property type="match status" value="1"/>
</dbReference>
<comment type="catalytic activity">
    <reaction evidence="4">
        <text>L-proline + NAD(+) = (S)-1-pyrroline-5-carboxylate + NADH + 2 H(+)</text>
        <dbReference type="Rhea" id="RHEA:14105"/>
        <dbReference type="ChEBI" id="CHEBI:15378"/>
        <dbReference type="ChEBI" id="CHEBI:17388"/>
        <dbReference type="ChEBI" id="CHEBI:57540"/>
        <dbReference type="ChEBI" id="CHEBI:57945"/>
        <dbReference type="ChEBI" id="CHEBI:60039"/>
        <dbReference type="EC" id="1.5.1.2"/>
    </reaction>
</comment>
<comment type="similarity">
    <text evidence="1 4 7">Belongs to the pyrroline-5-carboxylate reductase family.</text>
</comment>
<protein>
    <recommendedName>
        <fullName evidence="4 5">Pyrroline-5-carboxylate reductase</fullName>
        <shortName evidence="4">P5C reductase</shortName>
        <shortName evidence="4">P5CR</shortName>
        <ecNumber evidence="4 5">1.5.1.2</ecNumber>
    </recommendedName>
    <alternativeName>
        <fullName evidence="4">PCA reductase</fullName>
    </alternativeName>
</protein>
<evidence type="ECO:0000256" key="7">
    <source>
        <dbReference type="RuleBase" id="RU003903"/>
    </source>
</evidence>
<comment type="catalytic activity">
    <reaction evidence="4 7">
        <text>L-proline + NADP(+) = (S)-1-pyrroline-5-carboxylate + NADPH + 2 H(+)</text>
        <dbReference type="Rhea" id="RHEA:14109"/>
        <dbReference type="ChEBI" id="CHEBI:15378"/>
        <dbReference type="ChEBI" id="CHEBI:17388"/>
        <dbReference type="ChEBI" id="CHEBI:57783"/>
        <dbReference type="ChEBI" id="CHEBI:58349"/>
        <dbReference type="ChEBI" id="CHEBI:60039"/>
        <dbReference type="EC" id="1.5.1.2"/>
    </reaction>
</comment>
<dbReference type="InterPro" id="IPR053790">
    <property type="entry name" value="P5CR-like_CS"/>
</dbReference>
<dbReference type="PIRSF" id="PIRSF000193">
    <property type="entry name" value="Pyrrol-5-carb_rd"/>
    <property type="match status" value="1"/>
</dbReference>
<dbReference type="GO" id="GO:0055129">
    <property type="term" value="P:L-proline biosynthetic process"/>
    <property type="evidence" value="ECO:0007669"/>
    <property type="project" value="UniProtKB-UniRule"/>
</dbReference>
<dbReference type="PANTHER" id="PTHR11645:SF0">
    <property type="entry name" value="PYRROLINE-5-CARBOXYLATE REDUCTASE 3"/>
    <property type="match status" value="1"/>
</dbReference>
<dbReference type="OrthoDB" id="9805754at2"/>
<dbReference type="InterPro" id="IPR000304">
    <property type="entry name" value="Pyrroline-COOH_reductase"/>
</dbReference>
<evidence type="ECO:0000259" key="8">
    <source>
        <dbReference type="Pfam" id="PF03807"/>
    </source>
</evidence>
<dbReference type="GO" id="GO:0005737">
    <property type="term" value="C:cytoplasm"/>
    <property type="evidence" value="ECO:0007669"/>
    <property type="project" value="UniProtKB-SubCell"/>
</dbReference>
<dbReference type="InterPro" id="IPR029036">
    <property type="entry name" value="P5CR_dimer"/>
</dbReference>
<evidence type="ECO:0000313" key="11">
    <source>
        <dbReference type="Proteomes" id="UP000232145"/>
    </source>
</evidence>
<accession>A0A2N0ANB0</accession>
<evidence type="ECO:0000259" key="9">
    <source>
        <dbReference type="Pfam" id="PF14748"/>
    </source>
</evidence>
<dbReference type="RefSeq" id="WP_100742560.1">
    <property type="nucleotide sequence ID" value="NZ_NPDW01000001.1"/>
</dbReference>
<keyword evidence="2 4" id="KW-0521">NADP</keyword>
<evidence type="ECO:0000256" key="1">
    <source>
        <dbReference type="ARBA" id="ARBA00005525"/>
    </source>
</evidence>
<feature type="binding site" evidence="6">
    <location>
        <begin position="66"/>
        <end position="69"/>
    </location>
    <ligand>
        <name>NADP(+)</name>
        <dbReference type="ChEBI" id="CHEBI:58349"/>
    </ligand>
</feature>
<dbReference type="InterPro" id="IPR036291">
    <property type="entry name" value="NAD(P)-bd_dom_sf"/>
</dbReference>
<dbReference type="UniPathway" id="UPA00098">
    <property type="reaction ID" value="UER00361"/>
</dbReference>
<evidence type="ECO:0000256" key="4">
    <source>
        <dbReference type="HAMAP-Rule" id="MF_01925"/>
    </source>
</evidence>
<dbReference type="SUPFAM" id="SSF51735">
    <property type="entry name" value="NAD(P)-binding Rossmann-fold domains"/>
    <property type="match status" value="1"/>
</dbReference>
<gene>
    <name evidence="4 10" type="primary">proC</name>
    <name evidence="10" type="ORF">CH364_05550</name>
</gene>
<dbReference type="PROSITE" id="PS00521">
    <property type="entry name" value="P5CR"/>
    <property type="match status" value="1"/>
</dbReference>
<feature type="domain" description="Pyrroline-5-carboxylate reductase dimerisation" evidence="9">
    <location>
        <begin position="151"/>
        <end position="260"/>
    </location>
</feature>
<reference evidence="10 11" key="1">
    <citation type="submission" date="2017-07" db="EMBL/GenBank/DDBJ databases">
        <title>Leptospira spp. isolated from tropical soils.</title>
        <authorList>
            <person name="Thibeaux R."/>
            <person name="Iraola G."/>
            <person name="Ferres I."/>
            <person name="Bierque E."/>
            <person name="Girault D."/>
            <person name="Soupe-Gilbert M.-E."/>
            <person name="Picardeau M."/>
            <person name="Goarant C."/>
        </authorList>
    </citation>
    <scope>NUCLEOTIDE SEQUENCE [LARGE SCALE GENOMIC DNA]</scope>
    <source>
        <strain evidence="10 11">FH2-B-A1</strain>
    </source>
</reference>
<dbReference type="InterPro" id="IPR028939">
    <property type="entry name" value="P5C_Rdtase_cat_N"/>
</dbReference>
<dbReference type="Proteomes" id="UP000232145">
    <property type="component" value="Unassembled WGS sequence"/>
</dbReference>
<evidence type="ECO:0000256" key="5">
    <source>
        <dbReference type="NCBIfam" id="TIGR00112"/>
    </source>
</evidence>
<evidence type="ECO:0000256" key="2">
    <source>
        <dbReference type="ARBA" id="ARBA00022857"/>
    </source>
</evidence>
<dbReference type="NCBIfam" id="TIGR00112">
    <property type="entry name" value="proC"/>
    <property type="match status" value="1"/>
</dbReference>
<keyword evidence="4 7" id="KW-0028">Amino-acid biosynthesis</keyword>
<feature type="domain" description="Pyrroline-5-carboxylate reductase catalytic N-terminal" evidence="8">
    <location>
        <begin position="9"/>
        <end position="91"/>
    </location>
</feature>
<dbReference type="Pfam" id="PF03807">
    <property type="entry name" value="F420_oxidored"/>
    <property type="match status" value="1"/>
</dbReference>
<organism evidence="10 11">
    <name type="scientific">Leptospira harrisiae</name>
    <dbReference type="NCBI Taxonomy" id="2023189"/>
    <lineage>
        <taxon>Bacteria</taxon>
        <taxon>Pseudomonadati</taxon>
        <taxon>Spirochaetota</taxon>
        <taxon>Spirochaetia</taxon>
        <taxon>Leptospirales</taxon>
        <taxon>Leptospiraceae</taxon>
        <taxon>Leptospira</taxon>
    </lineage>
</organism>
<evidence type="ECO:0000256" key="6">
    <source>
        <dbReference type="PIRSR" id="PIRSR000193-1"/>
    </source>
</evidence>
<sequence length="263" mass="27938">MQKKPFEAVGIVGLGKMGGAIATALVKKGTKVYGYDPNIKESPVSGVTLLGTLEAIAEVAELIVIAVKPNLVLPVLKEFSKPKTFVSIAAGISFSQMSEVAPKGSNSVRVMPNLPLVSERGAFAYFCQDPSVSNVERLFDGMGSGIRVSKESLMDAVTGLSGSGPAYVLTFLQAMAEGGLQEGLSYEESLALAMETIEGTLVYFRNLRKENPNLHPMEVRNWVTSPGGTTIHGLDALERGGFSTAVRDAIKRATERSKELGKG</sequence>
<comment type="pathway">
    <text evidence="4 7">Amino-acid biosynthesis; L-proline biosynthesis; L-proline from L-glutamate 5-semialdehyde: step 1/1.</text>
</comment>
<comment type="subcellular location">
    <subcellularLocation>
        <location evidence="4">Cytoplasm</location>
    </subcellularLocation>
</comment>